<keyword evidence="4" id="KW-1185">Reference proteome</keyword>
<evidence type="ECO:0000259" key="1">
    <source>
        <dbReference type="Pfam" id="PF00646"/>
    </source>
</evidence>
<dbReference type="InterPro" id="IPR001810">
    <property type="entry name" value="F-box_dom"/>
</dbReference>
<evidence type="ECO:0000313" key="4">
    <source>
        <dbReference type="Proteomes" id="UP001161247"/>
    </source>
</evidence>
<dbReference type="InterPro" id="IPR006527">
    <property type="entry name" value="F-box-assoc_dom_typ1"/>
</dbReference>
<dbReference type="Pfam" id="PF07734">
    <property type="entry name" value="FBA_1"/>
    <property type="match status" value="1"/>
</dbReference>
<accession>A0AAV1CBY3</accession>
<dbReference type="InterPro" id="IPR036047">
    <property type="entry name" value="F-box-like_dom_sf"/>
</dbReference>
<evidence type="ECO:0000313" key="3">
    <source>
        <dbReference type="EMBL" id="CAI9091982.1"/>
    </source>
</evidence>
<dbReference type="InterPro" id="IPR017451">
    <property type="entry name" value="F-box-assoc_interact_dom"/>
</dbReference>
<organism evidence="3 4">
    <name type="scientific">Oldenlandia corymbosa var. corymbosa</name>
    <dbReference type="NCBI Taxonomy" id="529605"/>
    <lineage>
        <taxon>Eukaryota</taxon>
        <taxon>Viridiplantae</taxon>
        <taxon>Streptophyta</taxon>
        <taxon>Embryophyta</taxon>
        <taxon>Tracheophyta</taxon>
        <taxon>Spermatophyta</taxon>
        <taxon>Magnoliopsida</taxon>
        <taxon>eudicotyledons</taxon>
        <taxon>Gunneridae</taxon>
        <taxon>Pentapetalae</taxon>
        <taxon>asterids</taxon>
        <taxon>lamiids</taxon>
        <taxon>Gentianales</taxon>
        <taxon>Rubiaceae</taxon>
        <taxon>Rubioideae</taxon>
        <taxon>Spermacoceae</taxon>
        <taxon>Hedyotis-Oldenlandia complex</taxon>
        <taxon>Oldenlandia</taxon>
    </lineage>
</organism>
<dbReference type="PANTHER" id="PTHR35546:SF115">
    <property type="entry name" value="F-BOX DOMAIN-CONTAINING PROTEIN"/>
    <property type="match status" value="1"/>
</dbReference>
<proteinExistence type="predicted"/>
<reference evidence="3" key="1">
    <citation type="submission" date="2023-03" db="EMBL/GenBank/DDBJ databases">
        <authorList>
            <person name="Julca I."/>
        </authorList>
    </citation>
    <scope>NUCLEOTIDE SEQUENCE</scope>
</reference>
<sequence>MNFVIEIKRSAQQPTSAEIVASIDDILQQILLGLPIKSLVRFKSVSKHWISLISNPQFAILHGHNPKPPLGLFLQDTSSLEYLHCDPHNPINPPLSTLEFIKDPTITGSTRILQSCNGLLLCSSSQNYYVFNPTTKQFRTIPTPSPRRSIRGVGLAFDPVKSPVYKVVCIRDADLVPGSYQIEIYSSDNGCWRVSGQPFPADHDFKHGVYCNGAINWLCNLRYDNFLYFNVDEERLGEMPPLYTAEYLSGDLEFFGESGGHLHLIEVYGLVEPVFTIHEMKRDYSGWFPKYEVDISAVARMFPEMIQDEDEYGLEYFQLSVLAVIREEKEEDAFVVLQIPGKAIRYNLVTKTFHKLCDFVDGAEEEERGSTRLRFDNFCGHHFIESLSCV</sequence>
<dbReference type="Pfam" id="PF00646">
    <property type="entry name" value="F-box"/>
    <property type="match status" value="1"/>
</dbReference>
<dbReference type="InterPro" id="IPR055290">
    <property type="entry name" value="At3g26010-like"/>
</dbReference>
<dbReference type="Gene3D" id="1.20.1280.50">
    <property type="match status" value="1"/>
</dbReference>
<dbReference type="Proteomes" id="UP001161247">
    <property type="component" value="Chromosome 1"/>
</dbReference>
<dbReference type="SUPFAM" id="SSF81383">
    <property type="entry name" value="F-box domain"/>
    <property type="match status" value="1"/>
</dbReference>
<dbReference type="NCBIfam" id="TIGR01640">
    <property type="entry name" value="F_box_assoc_1"/>
    <property type="match status" value="1"/>
</dbReference>
<gene>
    <name evidence="3" type="ORF">OLC1_LOCUS3770</name>
</gene>
<dbReference type="EMBL" id="OX459118">
    <property type="protein sequence ID" value="CAI9091982.1"/>
    <property type="molecule type" value="Genomic_DNA"/>
</dbReference>
<feature type="domain" description="F-box" evidence="1">
    <location>
        <begin position="24"/>
        <end position="58"/>
    </location>
</feature>
<protein>
    <submittedName>
        <fullName evidence="3">OLC1v1027106C1</fullName>
    </submittedName>
</protein>
<dbReference type="AlphaFoldDB" id="A0AAV1CBY3"/>
<dbReference type="PANTHER" id="PTHR35546">
    <property type="entry name" value="F-BOX PROTEIN INTERACTION DOMAIN PROTEIN-RELATED"/>
    <property type="match status" value="1"/>
</dbReference>
<feature type="domain" description="F-box associated beta-propeller type 1" evidence="2">
    <location>
        <begin position="113"/>
        <end position="245"/>
    </location>
</feature>
<name>A0AAV1CBY3_OLDCO</name>
<evidence type="ECO:0000259" key="2">
    <source>
        <dbReference type="Pfam" id="PF07734"/>
    </source>
</evidence>
<dbReference type="CDD" id="cd22157">
    <property type="entry name" value="F-box_AtFBW1-like"/>
    <property type="match status" value="1"/>
</dbReference>